<dbReference type="STRING" id="314230.DSM3645_14040"/>
<dbReference type="Proteomes" id="UP000004358">
    <property type="component" value="Unassembled WGS sequence"/>
</dbReference>
<dbReference type="AlphaFoldDB" id="A3ZWW6"/>
<evidence type="ECO:0008006" key="6">
    <source>
        <dbReference type="Google" id="ProtNLM"/>
    </source>
</evidence>
<evidence type="ECO:0000259" key="2">
    <source>
        <dbReference type="Pfam" id="PF00535"/>
    </source>
</evidence>
<dbReference type="Pfam" id="PF00535">
    <property type="entry name" value="Glycos_transf_2"/>
    <property type="match status" value="1"/>
</dbReference>
<dbReference type="EMBL" id="AANZ01000016">
    <property type="protein sequence ID" value="EAQ79090.1"/>
    <property type="molecule type" value="Genomic_DNA"/>
</dbReference>
<dbReference type="Pfam" id="PF02709">
    <property type="entry name" value="Glyco_transf_7C"/>
    <property type="match status" value="1"/>
</dbReference>
<evidence type="ECO:0000259" key="3">
    <source>
        <dbReference type="Pfam" id="PF02709"/>
    </source>
</evidence>
<feature type="domain" description="Galactosyltransferase C-terminal" evidence="3">
    <location>
        <begin position="176"/>
        <end position="223"/>
    </location>
</feature>
<dbReference type="HOGENOM" id="CLU_025996_24_0_0"/>
<evidence type="ECO:0000313" key="5">
    <source>
        <dbReference type="Proteomes" id="UP000004358"/>
    </source>
</evidence>
<dbReference type="InterPro" id="IPR029044">
    <property type="entry name" value="Nucleotide-diphossugar_trans"/>
</dbReference>
<dbReference type="eggNOG" id="COG1216">
    <property type="taxonomic scope" value="Bacteria"/>
</dbReference>
<name>A3ZWW6_9BACT</name>
<dbReference type="PANTHER" id="PTHR43685">
    <property type="entry name" value="GLYCOSYLTRANSFERASE"/>
    <property type="match status" value="1"/>
</dbReference>
<dbReference type="GO" id="GO:0016740">
    <property type="term" value="F:transferase activity"/>
    <property type="evidence" value="ECO:0007669"/>
    <property type="project" value="UniProtKB-KW"/>
</dbReference>
<dbReference type="InterPro" id="IPR050834">
    <property type="entry name" value="Glycosyltransf_2"/>
</dbReference>
<protein>
    <recommendedName>
        <fullName evidence="6">Glycosyltransferase</fullName>
    </recommendedName>
</protein>
<dbReference type="OrthoDB" id="9784574at2"/>
<reference evidence="4 5" key="1">
    <citation type="submission" date="2006-02" db="EMBL/GenBank/DDBJ databases">
        <authorList>
            <person name="Amann R."/>
            <person name="Ferriera S."/>
            <person name="Johnson J."/>
            <person name="Kravitz S."/>
            <person name="Halpern A."/>
            <person name="Remington K."/>
            <person name="Beeson K."/>
            <person name="Tran B."/>
            <person name="Rogers Y.-H."/>
            <person name="Friedman R."/>
            <person name="Venter J.C."/>
        </authorList>
    </citation>
    <scope>NUCLEOTIDE SEQUENCE [LARGE SCALE GENOMIC DNA]</scope>
    <source>
        <strain evidence="4 5">DSM 3645</strain>
    </source>
</reference>
<comment type="caution">
    <text evidence="4">The sequence shown here is derived from an EMBL/GenBank/DDBJ whole genome shotgun (WGS) entry which is preliminary data.</text>
</comment>
<evidence type="ECO:0000256" key="1">
    <source>
        <dbReference type="ARBA" id="ARBA00022679"/>
    </source>
</evidence>
<evidence type="ECO:0000313" key="4">
    <source>
        <dbReference type="EMBL" id="EAQ79090.1"/>
    </source>
</evidence>
<dbReference type="Gene3D" id="3.90.550.10">
    <property type="entry name" value="Spore Coat Polysaccharide Biosynthesis Protein SpsA, Chain A"/>
    <property type="match status" value="1"/>
</dbReference>
<keyword evidence="1" id="KW-0808">Transferase</keyword>
<feature type="domain" description="Glycosyltransferase 2-like" evidence="2">
    <location>
        <begin position="8"/>
        <end position="133"/>
    </location>
</feature>
<dbReference type="SUPFAM" id="SSF53448">
    <property type="entry name" value="Nucleotide-diphospho-sugar transferases"/>
    <property type="match status" value="1"/>
</dbReference>
<organism evidence="4 5">
    <name type="scientific">Blastopirellula marina DSM 3645</name>
    <dbReference type="NCBI Taxonomy" id="314230"/>
    <lineage>
        <taxon>Bacteria</taxon>
        <taxon>Pseudomonadati</taxon>
        <taxon>Planctomycetota</taxon>
        <taxon>Planctomycetia</taxon>
        <taxon>Pirellulales</taxon>
        <taxon>Pirellulaceae</taxon>
        <taxon>Blastopirellula</taxon>
    </lineage>
</organism>
<dbReference type="InterPro" id="IPR001173">
    <property type="entry name" value="Glyco_trans_2-like"/>
</dbReference>
<dbReference type="InterPro" id="IPR027791">
    <property type="entry name" value="Galactosyl_T_C"/>
</dbReference>
<dbReference type="RefSeq" id="WP_002650706.1">
    <property type="nucleotide sequence ID" value="NZ_CH672376.1"/>
</dbReference>
<dbReference type="PANTHER" id="PTHR43685:SF3">
    <property type="entry name" value="SLR2126 PROTEIN"/>
    <property type="match status" value="1"/>
</dbReference>
<accession>A3ZWW6</accession>
<sequence length="286" mass="32970">MPSPEIAVIISTFQRPQHLRRSLESLAMQRCGANDFEVVVTDDGSRDETEQVVAQFAEQVDFPVAYTTHPHDGFQLAKCRNEGVSVARAPYILFLDGDLVAPPDFVAQHLNHRRRGFAMVGDSIWLNQQLSESIDINEIRFGDFRAWATEQEERRMRWKSLRAEIYSRLGLPDRPRMKGGNIALWRDDYETVNGYDQDFVGWGLEDSDLQRRLYQAGVRFRSSMRWTRTHHLWHARDPSYVARASGTDNEKLMRANRPSRCSNGLAQRDDMIFRRLGGAQTLKRAA</sequence>
<proteinExistence type="predicted"/>
<gene>
    <name evidence="4" type="ORF">DSM3645_14040</name>
</gene>